<dbReference type="InterPro" id="IPR006660">
    <property type="entry name" value="Arsenate_reductase-like"/>
</dbReference>
<organism evidence="4 5">
    <name type="scientific">Solitalea longa</name>
    <dbReference type="NCBI Taxonomy" id="2079460"/>
    <lineage>
        <taxon>Bacteria</taxon>
        <taxon>Pseudomonadati</taxon>
        <taxon>Bacteroidota</taxon>
        <taxon>Sphingobacteriia</taxon>
        <taxon>Sphingobacteriales</taxon>
        <taxon>Sphingobacteriaceae</taxon>
        <taxon>Solitalea</taxon>
    </lineage>
</organism>
<dbReference type="OrthoDB" id="9808142at2"/>
<evidence type="ECO:0000313" key="5">
    <source>
        <dbReference type="Proteomes" id="UP000236893"/>
    </source>
</evidence>
<protein>
    <submittedName>
        <fullName evidence="4">Arsenate reductase (Glutaredoxin)</fullName>
    </submittedName>
</protein>
<dbReference type="GO" id="GO:0008794">
    <property type="term" value="F:arsenate reductase (glutaredoxin) activity"/>
    <property type="evidence" value="ECO:0007669"/>
    <property type="project" value="InterPro"/>
</dbReference>
<dbReference type="Gene3D" id="3.40.30.10">
    <property type="entry name" value="Glutaredoxin"/>
    <property type="match status" value="1"/>
</dbReference>
<dbReference type="Pfam" id="PF03960">
    <property type="entry name" value="ArsC"/>
    <property type="match status" value="1"/>
</dbReference>
<evidence type="ECO:0000313" key="4">
    <source>
        <dbReference type="EMBL" id="POY39415.1"/>
    </source>
</evidence>
<evidence type="ECO:0000256" key="2">
    <source>
        <dbReference type="ARBA" id="ARBA00023002"/>
    </source>
</evidence>
<dbReference type="PANTHER" id="PTHR30041:SF4">
    <property type="entry name" value="ARSENATE REDUCTASE"/>
    <property type="match status" value="1"/>
</dbReference>
<accession>A0A2S5AA25</accession>
<dbReference type="EMBL" id="PQVF01000001">
    <property type="protein sequence ID" value="POY39415.1"/>
    <property type="molecule type" value="Genomic_DNA"/>
</dbReference>
<reference evidence="4 5" key="1">
    <citation type="submission" date="2018-01" db="EMBL/GenBank/DDBJ databases">
        <authorList>
            <person name="Gaut B.S."/>
            <person name="Morton B.R."/>
            <person name="Clegg M.T."/>
            <person name="Duvall M.R."/>
        </authorList>
    </citation>
    <scope>NUCLEOTIDE SEQUENCE [LARGE SCALE GENOMIC DNA]</scope>
    <source>
        <strain evidence="4 5">HR-AV</strain>
    </source>
</reference>
<dbReference type="Proteomes" id="UP000236893">
    <property type="component" value="Unassembled WGS sequence"/>
</dbReference>
<dbReference type="PANTHER" id="PTHR30041">
    <property type="entry name" value="ARSENATE REDUCTASE"/>
    <property type="match status" value="1"/>
</dbReference>
<proteinExistence type="inferred from homology"/>
<comment type="similarity">
    <text evidence="1 3">Belongs to the ArsC family.</text>
</comment>
<name>A0A2S5AA25_9SPHI</name>
<dbReference type="NCBIfam" id="TIGR00014">
    <property type="entry name" value="arsC"/>
    <property type="match status" value="1"/>
</dbReference>
<sequence>MQILHNQRCSTSRNVLKTLEDNGINPEILKYADDKLSFNELKDIVDLIGIKPIELVRTKETVWKEQFAGKDLNDDDVIQAMIDIPQLMERPIIIDGHKAIIGRPIEKVIEFIK</sequence>
<dbReference type="InterPro" id="IPR006659">
    <property type="entry name" value="Arsenate_reductase"/>
</dbReference>
<keyword evidence="2" id="KW-0560">Oxidoreductase</keyword>
<dbReference type="SUPFAM" id="SSF52833">
    <property type="entry name" value="Thioredoxin-like"/>
    <property type="match status" value="1"/>
</dbReference>
<evidence type="ECO:0000256" key="1">
    <source>
        <dbReference type="ARBA" id="ARBA00007198"/>
    </source>
</evidence>
<dbReference type="RefSeq" id="WP_103787518.1">
    <property type="nucleotide sequence ID" value="NZ_PQVF01000001.1"/>
</dbReference>
<dbReference type="AlphaFoldDB" id="A0A2S5AA25"/>
<dbReference type="InterPro" id="IPR036249">
    <property type="entry name" value="Thioredoxin-like_sf"/>
</dbReference>
<evidence type="ECO:0000256" key="3">
    <source>
        <dbReference type="PROSITE-ProRule" id="PRU01282"/>
    </source>
</evidence>
<comment type="caution">
    <text evidence="4">The sequence shown here is derived from an EMBL/GenBank/DDBJ whole genome shotgun (WGS) entry which is preliminary data.</text>
</comment>
<gene>
    <name evidence="4" type="primary">arsC</name>
    <name evidence="4" type="ORF">C3K47_02320</name>
</gene>
<dbReference type="PROSITE" id="PS51353">
    <property type="entry name" value="ARSC"/>
    <property type="match status" value="1"/>
</dbReference>
<keyword evidence="5" id="KW-1185">Reference proteome</keyword>